<evidence type="ECO:0000313" key="1">
    <source>
        <dbReference type="EMBL" id="EFV80620.1"/>
    </source>
</evidence>
<gene>
    <name evidence="1" type="ORF">HMPREF0604_01100</name>
</gene>
<reference evidence="1 2" key="1">
    <citation type="submission" date="2010-12" db="EMBL/GenBank/DDBJ databases">
        <title>The Genome Sequence of Neisseria mucosa strain C102.</title>
        <authorList>
            <consortium name="The Broad Institute Genome Sequencing Platform"/>
            <person name="Earl A."/>
            <person name="Ward D."/>
            <person name="Feldgarden M."/>
            <person name="Gevers D."/>
            <person name="Sibley C.D."/>
            <person name="Field T.R."/>
            <person name="Grinwis M."/>
            <person name="Eshaghurshan C.S."/>
            <person name="Surette M."/>
            <person name="Young S.K."/>
            <person name="Zeng Q."/>
            <person name="Gargeya S."/>
            <person name="Fitzgerald M."/>
            <person name="Haas B."/>
            <person name="Abouelleil A."/>
            <person name="Alvarado L."/>
            <person name="Arachchi H.M."/>
            <person name="Berlin A."/>
            <person name="Brown A."/>
            <person name="Chapman S.B."/>
            <person name="Chen Z."/>
            <person name="Dunbar C."/>
            <person name="Freedman E."/>
            <person name="Gearin G."/>
            <person name="Gellesch M."/>
            <person name="Goldberg J."/>
            <person name="Griggs A."/>
            <person name="Gujja S."/>
            <person name="Heilman E."/>
            <person name="Heiman D."/>
            <person name="Howarth C."/>
            <person name="Larson L."/>
            <person name="Lui A."/>
            <person name="MacDonald P.J.P."/>
            <person name="Mehta T."/>
            <person name="Montmayeur A."/>
            <person name="Murphy C."/>
            <person name="Neiman D."/>
            <person name="Pearson M."/>
            <person name="Priest M."/>
            <person name="Roberts A."/>
            <person name="Saif S."/>
            <person name="Shea T."/>
            <person name="Shenoy N."/>
            <person name="Sisk P."/>
            <person name="Stolte C."/>
            <person name="Sykes S."/>
            <person name="White J."/>
            <person name="Yandava C."/>
            <person name="Nusbaum C."/>
            <person name="Birren B."/>
        </authorList>
    </citation>
    <scope>NUCLEOTIDE SEQUENCE [LARGE SCALE GENOMIC DNA]</scope>
    <source>
        <strain evidence="1 2">C102</strain>
    </source>
</reference>
<comment type="caution">
    <text evidence="1">The sequence shown here is derived from an EMBL/GenBank/DDBJ whole genome shotgun (WGS) entry which is preliminary data.</text>
</comment>
<sequence length="406" mass="45653">MKNGAGRYATAADFKMFENFFKASNLPARNTPYSFDEIGNKIYGVERFNSWKNGFYSTTPGNGFTVAVSQYGIDTSSSDYVERAFIFGSTQVVVTPDDLRKLQFFVRPDGSREIRNLRITPKDDNFDFIGGSSSQDASGRMLKMMVDTANAGFKKAIDPKGIGRSVPLVYTDTDKLPFVNITDKDFKRLQSEKSNQEKPDILMEETGILLFRQGGGLFNKLKKSPALYDKSLLGRWRDIEQNANEMYQKTRDLIEKDPNMMSLDERDERDQYAADIDKPTALTIEDMPQNAQKIYHQGKQIFADFCAQKNIAYDANSLDNIAMSLASVAYKNKMSGVSLININDNGKVSVGHRAPGLIMASVDMWEAAKTPVEESLSQIQQTAQRIEYEEQQKQIVQSQSHGARIS</sequence>
<dbReference type="Proteomes" id="UP000003612">
    <property type="component" value="Unassembled WGS sequence"/>
</dbReference>
<accession>A0ABN0CBH0</accession>
<dbReference type="EMBL" id="ACRG01000008">
    <property type="protein sequence ID" value="EFV80620.1"/>
    <property type="molecule type" value="Genomic_DNA"/>
</dbReference>
<evidence type="ECO:0000313" key="2">
    <source>
        <dbReference type="Proteomes" id="UP000003612"/>
    </source>
</evidence>
<proteinExistence type="predicted"/>
<keyword evidence="2" id="KW-1185">Reference proteome</keyword>
<organism evidence="1 2">
    <name type="scientific">Neisseria mucosa C102</name>
    <dbReference type="NCBI Taxonomy" id="435832"/>
    <lineage>
        <taxon>Bacteria</taxon>
        <taxon>Pseudomonadati</taxon>
        <taxon>Pseudomonadota</taxon>
        <taxon>Betaproteobacteria</taxon>
        <taxon>Neisseriales</taxon>
        <taxon>Neisseriaceae</taxon>
        <taxon>Neisseria</taxon>
    </lineage>
</organism>
<protein>
    <recommendedName>
        <fullName evidence="3">Calcium-binding protein</fullName>
    </recommendedName>
</protein>
<name>A0ABN0CBH0_NEIMU</name>
<evidence type="ECO:0008006" key="3">
    <source>
        <dbReference type="Google" id="ProtNLM"/>
    </source>
</evidence>